<keyword evidence="2" id="KW-0449">Lipoprotein</keyword>
<reference evidence="2 3" key="1">
    <citation type="submission" date="2023-06" db="EMBL/GenBank/DDBJ databases">
        <title>Campylobacter magnum sp. nov., isolated from cecal contents of domestic pigs (Sus scrofa domesticus).</title>
        <authorList>
            <person name="Papic B."/>
            <person name="Gruntar I."/>
        </authorList>
    </citation>
    <scope>NUCLEOTIDE SEQUENCE [LARGE SCALE GENOMIC DNA]</scope>
    <source>
        <strain evidence="3">34484-21</strain>
    </source>
</reference>
<protein>
    <submittedName>
        <fullName evidence="2">YajG family lipoprotein</fullName>
    </submittedName>
</protein>
<comment type="caution">
    <text evidence="2">The sequence shown here is derived from an EMBL/GenBank/DDBJ whole genome shotgun (WGS) entry which is preliminary data.</text>
</comment>
<dbReference type="InterPro" id="IPR005619">
    <property type="entry name" value="Uncharacterised_YajG"/>
</dbReference>
<dbReference type="Pfam" id="PF03923">
    <property type="entry name" value="Lipoprotein_16"/>
    <property type="match status" value="1"/>
</dbReference>
<sequence>MKKIFSLFFAAVVAVIFSACAAKTTIDLPAQNSVKSGILGRNISLSVSDLRDDKITIGVLKNSDGDITSRISTTSPLEAWMKNALTAELAKRDIAVVDEMSAPDFSVNVNIDKFQSEIFGIGTKNMHANSQITIIANFGDRSVKKTLNEPVISFAPLPTLKSLEPFVIETLSELASRCAAEIASIN</sequence>
<evidence type="ECO:0000256" key="1">
    <source>
        <dbReference type="SAM" id="SignalP"/>
    </source>
</evidence>
<dbReference type="PROSITE" id="PS51257">
    <property type="entry name" value="PROKAR_LIPOPROTEIN"/>
    <property type="match status" value="1"/>
</dbReference>
<keyword evidence="3" id="KW-1185">Reference proteome</keyword>
<gene>
    <name evidence="2" type="ORF">Q2362_07195</name>
</gene>
<evidence type="ECO:0000313" key="2">
    <source>
        <dbReference type="EMBL" id="MDO2409882.1"/>
    </source>
</evidence>
<proteinExistence type="predicted"/>
<feature type="signal peptide" evidence="1">
    <location>
        <begin position="1"/>
        <end position="21"/>
    </location>
</feature>
<dbReference type="Proteomes" id="UP001171111">
    <property type="component" value="Unassembled WGS sequence"/>
</dbReference>
<keyword evidence="1" id="KW-0732">Signal</keyword>
<dbReference type="EMBL" id="JAULJQ010000008">
    <property type="protein sequence ID" value="MDO2409882.1"/>
    <property type="molecule type" value="Genomic_DNA"/>
</dbReference>
<name>A0ABT8T826_9BACT</name>
<evidence type="ECO:0000313" key="3">
    <source>
        <dbReference type="Proteomes" id="UP001171111"/>
    </source>
</evidence>
<accession>A0ABT8T826</accession>
<organism evidence="2 3">
    <name type="scientific">Campylobacter magnus</name>
    <dbReference type="NCBI Taxonomy" id="3026462"/>
    <lineage>
        <taxon>Bacteria</taxon>
        <taxon>Pseudomonadati</taxon>
        <taxon>Campylobacterota</taxon>
        <taxon>Epsilonproteobacteria</taxon>
        <taxon>Campylobacterales</taxon>
        <taxon>Campylobacteraceae</taxon>
        <taxon>Campylobacter</taxon>
    </lineage>
</organism>
<feature type="chain" id="PRO_5045959300" evidence="1">
    <location>
        <begin position="22"/>
        <end position="186"/>
    </location>
</feature>
<dbReference type="RefSeq" id="WP_302244650.1">
    <property type="nucleotide sequence ID" value="NZ_JAULJQ010000008.1"/>
</dbReference>